<comment type="caution">
    <text evidence="1">The sequence shown here is derived from an EMBL/GenBank/DDBJ whole genome shotgun (WGS) entry which is preliminary data.</text>
</comment>
<proteinExistence type="predicted"/>
<keyword evidence="2" id="KW-1185">Reference proteome</keyword>
<dbReference type="EMBL" id="JAFBBZ010000001">
    <property type="protein sequence ID" value="MBM7510209.1"/>
    <property type="molecule type" value="Genomic_DNA"/>
</dbReference>
<gene>
    <name evidence="1" type="ORF">JOE61_004023</name>
</gene>
<accession>A0ABS2MG98</accession>
<dbReference type="Proteomes" id="UP000732378">
    <property type="component" value="Unassembled WGS sequence"/>
</dbReference>
<organism evidence="1 2">
    <name type="scientific">Nocardioides salarius</name>
    <dbReference type="NCBI Taxonomy" id="374513"/>
    <lineage>
        <taxon>Bacteria</taxon>
        <taxon>Bacillati</taxon>
        <taxon>Actinomycetota</taxon>
        <taxon>Actinomycetes</taxon>
        <taxon>Propionibacteriales</taxon>
        <taxon>Nocardioidaceae</taxon>
        <taxon>Nocardioides</taxon>
    </lineage>
</organism>
<protein>
    <submittedName>
        <fullName evidence="1">Uncharacterized protein</fullName>
    </submittedName>
</protein>
<dbReference type="RefSeq" id="WP_227492126.1">
    <property type="nucleotide sequence ID" value="NZ_JACDTV010000013.1"/>
</dbReference>
<evidence type="ECO:0000313" key="2">
    <source>
        <dbReference type="Proteomes" id="UP000732378"/>
    </source>
</evidence>
<sequence length="110" mass="12042">MPTISRPREDSPMLLAHAVTLAEARSYVAALADAALTTDASIEYDRVLLQIDFIHGDYIPGISPVPVTNRDVLFEVAESAIEDLVRHGIDSLTVELVLDMLWAARELDAP</sequence>
<evidence type="ECO:0000313" key="1">
    <source>
        <dbReference type="EMBL" id="MBM7510209.1"/>
    </source>
</evidence>
<name>A0ABS2MG98_9ACTN</name>
<reference evidence="1 2" key="1">
    <citation type="submission" date="2021-01" db="EMBL/GenBank/DDBJ databases">
        <title>Sequencing the genomes of 1000 actinobacteria strains.</title>
        <authorList>
            <person name="Klenk H.-P."/>
        </authorList>
    </citation>
    <scope>NUCLEOTIDE SEQUENCE [LARGE SCALE GENOMIC DNA]</scope>
    <source>
        <strain evidence="1 2">DSM 18239</strain>
    </source>
</reference>